<dbReference type="Proteomes" id="UP000023785">
    <property type="component" value="Unassembled WGS sequence"/>
</dbReference>
<evidence type="ECO:0000256" key="1">
    <source>
        <dbReference type="ARBA" id="ARBA00010634"/>
    </source>
</evidence>
<dbReference type="GO" id="GO:0120010">
    <property type="term" value="P:intermembrane phospholipid transfer"/>
    <property type="evidence" value="ECO:0007669"/>
    <property type="project" value="TreeGrafter"/>
</dbReference>
<accession>V2TPS8</accession>
<feature type="chain" id="PRO_5004711588" description="VacJ family lipoprotein" evidence="4">
    <location>
        <begin position="25"/>
        <end position="293"/>
    </location>
</feature>
<dbReference type="AlphaFoldDB" id="V2TPS8"/>
<sequence>MHHKSYKLWASLLISITASSTLYAQTNAEQSQSLTKDNSSTYSSESDFFGFKNHLHHFSKDLRVDANANQPDSIKDPFQGFNRKVYVFNDFLDTHFLRPIAVQYSLKVPETVRGSYSQFRSNLNEPWNAVNQTIQWKPMVALKTLGRFAFNSLTTLGLADPARRINLNNNEESLGTTLGYYGVPSGPYLMLPFFGPSTLRDGVGLIADSQAKLQQYLFKDSDQLFWSDAALGAINTRSSLLDLDSTLQGDKYAAIRDLYLQRKKFVIAEKQGKADQDVSFVSDDSDSSTNSAQ</sequence>
<dbReference type="InterPro" id="IPR007428">
    <property type="entry name" value="MlaA"/>
</dbReference>
<dbReference type="RefSeq" id="WP_023272890.1">
    <property type="nucleotide sequence ID" value="NZ_KI530723.1"/>
</dbReference>
<dbReference type="OrthoDB" id="9785326at2"/>
<gene>
    <name evidence="5" type="ORF">P256_01258</name>
</gene>
<evidence type="ECO:0008006" key="7">
    <source>
        <dbReference type="Google" id="ProtNLM"/>
    </source>
</evidence>
<comment type="caution">
    <text evidence="5">The sequence shown here is derived from an EMBL/GenBank/DDBJ whole genome shotgun (WGS) entry which is preliminary data.</text>
</comment>
<evidence type="ECO:0000313" key="6">
    <source>
        <dbReference type="Proteomes" id="UP000023785"/>
    </source>
</evidence>
<evidence type="ECO:0000313" key="5">
    <source>
        <dbReference type="EMBL" id="ESK39577.1"/>
    </source>
</evidence>
<feature type="signal peptide" evidence="4">
    <location>
        <begin position="1"/>
        <end position="24"/>
    </location>
</feature>
<keyword evidence="6" id="KW-1185">Reference proteome</keyword>
<evidence type="ECO:0000256" key="2">
    <source>
        <dbReference type="ARBA" id="ARBA00022729"/>
    </source>
</evidence>
<dbReference type="GO" id="GO:0016020">
    <property type="term" value="C:membrane"/>
    <property type="evidence" value="ECO:0007669"/>
    <property type="project" value="InterPro"/>
</dbReference>
<reference evidence="5 6" key="1">
    <citation type="submission" date="2013-10" db="EMBL/GenBank/DDBJ databases">
        <title>The Genome Sequence of Acinetobacter nectaris CIP 110549.</title>
        <authorList>
            <consortium name="The Broad Institute Genomics Platform"/>
            <consortium name="The Broad Institute Genome Sequencing Center for Infectious Disease"/>
            <person name="Cerqueira G."/>
            <person name="Feldgarden M."/>
            <person name="Courvalin P."/>
            <person name="Grillot-Courvalin C."/>
            <person name="Clermont D."/>
            <person name="Rocha E."/>
            <person name="Yoon E.-J."/>
            <person name="Nemec A."/>
            <person name="Young S.K."/>
            <person name="Zeng Q."/>
            <person name="Gargeya S."/>
            <person name="Fitzgerald M."/>
            <person name="Abouelleil A."/>
            <person name="Alvarado L."/>
            <person name="Berlin A.M."/>
            <person name="Chapman S.B."/>
            <person name="Gainer-Dewar J."/>
            <person name="Goldberg J."/>
            <person name="Gnerre S."/>
            <person name="Griggs A."/>
            <person name="Gujja S."/>
            <person name="Hansen M."/>
            <person name="Howarth C."/>
            <person name="Imamovic A."/>
            <person name="Ireland A."/>
            <person name="Larimer J."/>
            <person name="McCowan C."/>
            <person name="Murphy C."/>
            <person name="Pearson M."/>
            <person name="Poon T.W."/>
            <person name="Priest M."/>
            <person name="Roberts A."/>
            <person name="Saif S."/>
            <person name="Shea T."/>
            <person name="Sykes S."/>
            <person name="Wortman J."/>
            <person name="Nusbaum C."/>
            <person name="Birren B."/>
        </authorList>
    </citation>
    <scope>NUCLEOTIDE SEQUENCE [LARGE SCALE GENOMIC DNA]</scope>
    <source>
        <strain evidence="5 6">CIP 110549</strain>
    </source>
</reference>
<dbReference type="HOGENOM" id="CLU_059326_3_1_6"/>
<comment type="similarity">
    <text evidence="1">Belongs to the MlaA family.</text>
</comment>
<dbReference type="PANTHER" id="PTHR30035:SF3">
    <property type="entry name" value="INTERMEMBRANE PHOSPHOLIPID TRANSPORT SYSTEM LIPOPROTEIN MLAA"/>
    <property type="match status" value="1"/>
</dbReference>
<dbReference type="PANTHER" id="PTHR30035">
    <property type="entry name" value="LIPOPROTEIN VACJ-RELATED"/>
    <property type="match status" value="1"/>
</dbReference>
<dbReference type="PRINTS" id="PR01805">
    <property type="entry name" value="VACJLIPOPROT"/>
</dbReference>
<protein>
    <recommendedName>
        <fullName evidence="7">VacJ family lipoprotein</fullName>
    </recommendedName>
</protein>
<proteinExistence type="inferred from homology"/>
<evidence type="ECO:0000256" key="3">
    <source>
        <dbReference type="SAM" id="MobiDB-lite"/>
    </source>
</evidence>
<name>V2TPS8_9GAMM</name>
<dbReference type="Pfam" id="PF04333">
    <property type="entry name" value="MlaA"/>
    <property type="match status" value="1"/>
</dbReference>
<dbReference type="EMBL" id="AYER01000004">
    <property type="protein sequence ID" value="ESK39577.1"/>
    <property type="molecule type" value="Genomic_DNA"/>
</dbReference>
<keyword evidence="2 4" id="KW-0732">Signal</keyword>
<evidence type="ECO:0000256" key="4">
    <source>
        <dbReference type="SAM" id="SignalP"/>
    </source>
</evidence>
<organism evidence="5 6">
    <name type="scientific">Acinetobacter nectaris CIP 110549</name>
    <dbReference type="NCBI Taxonomy" id="1392540"/>
    <lineage>
        <taxon>Bacteria</taxon>
        <taxon>Pseudomonadati</taxon>
        <taxon>Pseudomonadota</taxon>
        <taxon>Gammaproteobacteria</taxon>
        <taxon>Moraxellales</taxon>
        <taxon>Moraxellaceae</taxon>
        <taxon>Acinetobacter</taxon>
    </lineage>
</organism>
<dbReference type="STRING" id="1392540.P256_01258"/>
<dbReference type="PATRIC" id="fig|1392540.3.peg.1219"/>
<feature type="region of interest" description="Disordered" evidence="3">
    <location>
        <begin position="272"/>
        <end position="293"/>
    </location>
</feature>
<dbReference type="eggNOG" id="COG2853">
    <property type="taxonomic scope" value="Bacteria"/>
</dbReference>